<dbReference type="Proteomes" id="UP000297729">
    <property type="component" value="Unassembled WGS sequence"/>
</dbReference>
<dbReference type="OrthoDB" id="7340239at2"/>
<evidence type="ECO:0000313" key="3">
    <source>
        <dbReference type="EMBL" id="TFW17253.1"/>
    </source>
</evidence>
<dbReference type="AlphaFoldDB" id="A0A4Y9S7K8"/>
<keyword evidence="1" id="KW-0732">Signal</keyword>
<proteinExistence type="predicted"/>
<dbReference type="InterPro" id="IPR009739">
    <property type="entry name" value="LprI-like_N"/>
</dbReference>
<accession>A0A4Y9S7K8</accession>
<evidence type="ECO:0000313" key="4">
    <source>
        <dbReference type="Proteomes" id="UP000297729"/>
    </source>
</evidence>
<reference evidence="3 4" key="1">
    <citation type="submission" date="2019-03" db="EMBL/GenBank/DDBJ databases">
        <title>Draft Genome Sequence of Duganella callidus sp. nov., a Novel Duganella Species Isolated from Cultivated Soil.</title>
        <authorList>
            <person name="Raths R."/>
            <person name="Peta V."/>
            <person name="Bucking H."/>
        </authorList>
    </citation>
    <scope>NUCLEOTIDE SEQUENCE [LARGE SCALE GENOMIC DNA]</scope>
    <source>
        <strain evidence="3 4">DN04</strain>
    </source>
</reference>
<dbReference type="Pfam" id="PF07007">
    <property type="entry name" value="LprI"/>
    <property type="match status" value="1"/>
</dbReference>
<keyword evidence="4" id="KW-1185">Reference proteome</keyword>
<gene>
    <name evidence="3" type="ORF">E4L98_21010</name>
</gene>
<feature type="signal peptide" evidence="1">
    <location>
        <begin position="1"/>
        <end position="22"/>
    </location>
</feature>
<evidence type="ECO:0000259" key="2">
    <source>
        <dbReference type="Pfam" id="PF07007"/>
    </source>
</evidence>
<dbReference type="RefSeq" id="WP_135203497.1">
    <property type="nucleotide sequence ID" value="NZ_SPVG01000210.1"/>
</dbReference>
<evidence type="ECO:0000256" key="1">
    <source>
        <dbReference type="SAM" id="SignalP"/>
    </source>
</evidence>
<name>A0A4Y9S7K8_9BURK</name>
<comment type="caution">
    <text evidence="3">The sequence shown here is derived from an EMBL/GenBank/DDBJ whole genome shotgun (WGS) entry which is preliminary data.</text>
</comment>
<dbReference type="Gene3D" id="1.20.1270.180">
    <property type="match status" value="1"/>
</dbReference>
<feature type="domain" description="Lysozyme inhibitor LprI-like N-terminal" evidence="2">
    <location>
        <begin position="42"/>
        <end position="125"/>
    </location>
</feature>
<dbReference type="PANTHER" id="PTHR39176">
    <property type="entry name" value="PERIPLASMIC PROTEIN-RELATED"/>
    <property type="match status" value="1"/>
</dbReference>
<organism evidence="3 4">
    <name type="scientific">Duganella callida</name>
    <dbReference type="NCBI Taxonomy" id="2561932"/>
    <lineage>
        <taxon>Bacteria</taxon>
        <taxon>Pseudomonadati</taxon>
        <taxon>Pseudomonadota</taxon>
        <taxon>Betaproteobacteria</taxon>
        <taxon>Burkholderiales</taxon>
        <taxon>Oxalobacteraceae</taxon>
        <taxon>Telluria group</taxon>
        <taxon>Duganella</taxon>
    </lineage>
</organism>
<dbReference type="PANTHER" id="PTHR39176:SF1">
    <property type="entry name" value="PERIPLASMIC PROTEIN"/>
    <property type="match status" value="1"/>
</dbReference>
<feature type="chain" id="PRO_5021494905" evidence="1">
    <location>
        <begin position="23"/>
        <end position="132"/>
    </location>
</feature>
<dbReference type="EMBL" id="SPVG01000210">
    <property type="protein sequence ID" value="TFW17253.1"/>
    <property type="molecule type" value="Genomic_DNA"/>
</dbReference>
<protein>
    <submittedName>
        <fullName evidence="3">DUF1311 domain-containing protein</fullName>
    </submittedName>
</protein>
<sequence length="132" mass="14476">MKTTQITLLALALFSPLSSAFAGGIKLSPAFDKCITKAGAVDPAVLECIGNEHEVQDRRLNSSYKALMAKLGASRKKQLQEAQRLWLKYVEANCDFYYDPNGGTSARMMSAQCSVDARAQRAGELEDLAKWN</sequence>